<feature type="region of interest" description="Disordered" evidence="1">
    <location>
        <begin position="16"/>
        <end position="35"/>
    </location>
</feature>
<reference evidence="2 3" key="1">
    <citation type="submission" date="2020-08" db="EMBL/GenBank/DDBJ databases">
        <title>Genomic Encyclopedia of Type Strains, Phase III (KMG-III): the genomes of soil and plant-associated and newly described type strains.</title>
        <authorList>
            <person name="Whitman W."/>
        </authorList>
    </citation>
    <scope>NUCLEOTIDE SEQUENCE [LARGE SCALE GENOMIC DNA]</scope>
    <source>
        <strain evidence="2 3">CECT 3287</strain>
    </source>
</reference>
<keyword evidence="3" id="KW-1185">Reference proteome</keyword>
<organism evidence="2 3">
    <name type="scientific">Actinoplanes campanulatus</name>
    <dbReference type="NCBI Taxonomy" id="113559"/>
    <lineage>
        <taxon>Bacteria</taxon>
        <taxon>Bacillati</taxon>
        <taxon>Actinomycetota</taxon>
        <taxon>Actinomycetes</taxon>
        <taxon>Micromonosporales</taxon>
        <taxon>Micromonosporaceae</taxon>
        <taxon>Actinoplanes</taxon>
    </lineage>
</organism>
<evidence type="ECO:0000313" key="3">
    <source>
        <dbReference type="Proteomes" id="UP000590749"/>
    </source>
</evidence>
<evidence type="ECO:0000256" key="1">
    <source>
        <dbReference type="SAM" id="MobiDB-lite"/>
    </source>
</evidence>
<accession>A0A7W5FDC5</accession>
<comment type="caution">
    <text evidence="2">The sequence shown here is derived from an EMBL/GenBank/DDBJ whole genome shotgun (WGS) entry which is preliminary data.</text>
</comment>
<sequence length="62" mass="6535">MAESVPLLDLYARSGALNMPNPRRPDGTENTTHLGPTGAALVGGLVAAPAYAEVYALRDWLL</sequence>
<gene>
    <name evidence="2" type="ORF">FHR83_001803</name>
</gene>
<dbReference type="Proteomes" id="UP000590749">
    <property type="component" value="Unassembled WGS sequence"/>
</dbReference>
<name>A0A7W5FDC5_9ACTN</name>
<protein>
    <submittedName>
        <fullName evidence="2">Uncharacterized protein</fullName>
    </submittedName>
</protein>
<dbReference type="EMBL" id="JACHXF010000003">
    <property type="protein sequence ID" value="MBB3094151.1"/>
    <property type="molecule type" value="Genomic_DNA"/>
</dbReference>
<dbReference type="RefSeq" id="WP_183218463.1">
    <property type="nucleotide sequence ID" value="NZ_BMPW01000024.1"/>
</dbReference>
<evidence type="ECO:0000313" key="2">
    <source>
        <dbReference type="EMBL" id="MBB3094151.1"/>
    </source>
</evidence>
<dbReference type="AlphaFoldDB" id="A0A7W5FDC5"/>
<proteinExistence type="predicted"/>